<gene>
    <name evidence="9" type="ORF">EKG37_13530</name>
</gene>
<feature type="transmembrane region" description="Helical" evidence="7">
    <location>
        <begin position="247"/>
        <end position="267"/>
    </location>
</feature>
<keyword evidence="6 7" id="KW-0472">Membrane</keyword>
<feature type="transmembrane region" description="Helical" evidence="7">
    <location>
        <begin position="179"/>
        <end position="199"/>
    </location>
</feature>
<evidence type="ECO:0000256" key="5">
    <source>
        <dbReference type="ARBA" id="ARBA00022989"/>
    </source>
</evidence>
<keyword evidence="4 7" id="KW-0812">Transmembrane</keyword>
<evidence type="ECO:0000256" key="6">
    <source>
        <dbReference type="ARBA" id="ARBA00023136"/>
    </source>
</evidence>
<dbReference type="SUPFAM" id="SSF103481">
    <property type="entry name" value="Multidrug resistance efflux transporter EmrE"/>
    <property type="match status" value="2"/>
</dbReference>
<dbReference type="Pfam" id="PF00892">
    <property type="entry name" value="EamA"/>
    <property type="match status" value="2"/>
</dbReference>
<evidence type="ECO:0000313" key="9">
    <source>
        <dbReference type="EMBL" id="RTR30515.1"/>
    </source>
</evidence>
<evidence type="ECO:0000313" key="10">
    <source>
        <dbReference type="Proteomes" id="UP000271374"/>
    </source>
</evidence>
<feature type="transmembrane region" description="Helical" evidence="7">
    <location>
        <begin position="273"/>
        <end position="291"/>
    </location>
</feature>
<feature type="transmembrane region" description="Helical" evidence="7">
    <location>
        <begin position="125"/>
        <end position="141"/>
    </location>
</feature>
<evidence type="ECO:0000256" key="3">
    <source>
        <dbReference type="ARBA" id="ARBA00022475"/>
    </source>
</evidence>
<feature type="transmembrane region" description="Helical" evidence="7">
    <location>
        <begin position="36"/>
        <end position="57"/>
    </location>
</feature>
<comment type="caution">
    <text evidence="9">The sequence shown here is derived from an EMBL/GenBank/DDBJ whole genome shotgun (WGS) entry which is preliminary data.</text>
</comment>
<feature type="domain" description="EamA" evidence="8">
    <location>
        <begin position="8"/>
        <end position="141"/>
    </location>
</feature>
<comment type="subcellular location">
    <subcellularLocation>
        <location evidence="1">Cell membrane</location>
        <topology evidence="1">Multi-pass membrane protein</topology>
    </subcellularLocation>
</comment>
<dbReference type="AlphaFoldDB" id="A0A3S0IE43"/>
<evidence type="ECO:0000256" key="4">
    <source>
        <dbReference type="ARBA" id="ARBA00022692"/>
    </source>
</evidence>
<protein>
    <submittedName>
        <fullName evidence="9">DMT family transporter</fullName>
    </submittedName>
</protein>
<evidence type="ECO:0000256" key="2">
    <source>
        <dbReference type="ARBA" id="ARBA00007362"/>
    </source>
</evidence>
<dbReference type="InterPro" id="IPR051258">
    <property type="entry name" value="Diverse_Substrate_Transporter"/>
</dbReference>
<dbReference type="RefSeq" id="WP_126409188.1">
    <property type="nucleotide sequence ID" value="NZ_RXNT01000010.1"/>
</dbReference>
<feature type="domain" description="EamA" evidence="8">
    <location>
        <begin position="150"/>
        <end position="288"/>
    </location>
</feature>
<feature type="transmembrane region" description="Helical" evidence="7">
    <location>
        <begin position="12"/>
        <end position="30"/>
    </location>
</feature>
<accession>A0A3S0IE43</accession>
<evidence type="ECO:0000256" key="1">
    <source>
        <dbReference type="ARBA" id="ARBA00004651"/>
    </source>
</evidence>
<feature type="transmembrane region" description="Helical" evidence="7">
    <location>
        <begin position="211"/>
        <end position="235"/>
    </location>
</feature>
<name>A0A3S0IE43_9BACI</name>
<keyword evidence="3" id="KW-1003">Cell membrane</keyword>
<comment type="similarity">
    <text evidence="2">Belongs to the EamA transporter family.</text>
</comment>
<feature type="transmembrane region" description="Helical" evidence="7">
    <location>
        <begin position="153"/>
        <end position="170"/>
    </location>
</feature>
<feature type="transmembrane region" description="Helical" evidence="7">
    <location>
        <begin position="99"/>
        <end position="118"/>
    </location>
</feature>
<reference evidence="9 10" key="1">
    <citation type="submission" date="2018-12" db="EMBL/GenBank/DDBJ databases">
        <title>Bacillus yapensis draft genome sequence.</title>
        <authorList>
            <person name="Yu L."/>
            <person name="Xu X."/>
            <person name="Tang X."/>
        </authorList>
    </citation>
    <scope>NUCLEOTIDE SEQUENCE [LARGE SCALE GENOMIC DNA]</scope>
    <source>
        <strain evidence="9 10">XXST-01</strain>
    </source>
</reference>
<feature type="transmembrane region" description="Helical" evidence="7">
    <location>
        <begin position="69"/>
        <end position="93"/>
    </location>
</feature>
<evidence type="ECO:0000256" key="7">
    <source>
        <dbReference type="SAM" id="Phobius"/>
    </source>
</evidence>
<evidence type="ECO:0000259" key="8">
    <source>
        <dbReference type="Pfam" id="PF00892"/>
    </source>
</evidence>
<dbReference type="PANTHER" id="PTHR42920:SF5">
    <property type="entry name" value="EAMA DOMAIN-CONTAINING PROTEIN"/>
    <property type="match status" value="1"/>
</dbReference>
<sequence>MSKKTVFADFSLLLVAFVWGTTFVIVQNAIDFLPPITFISVRFLLAALLLGGWLLLFERQQLKYLNRKILLSGLIIGGWLFLGYATQTAGLLYTSSSKAGFITGLSVVFVPILTFLLLKQQPKKKAVIGVLVATIGLYFLTMTDVTALNKGDALVFICAIGFAMQIVYTGKYSSDFPSLLLTVIQIGTVAIFSMIYSFIFEDWTLAFQPKILFSQDVLVALIITSVFATALAFFAQTNFQKFTTPTRVALIFATEPVFAAIAGFIWAHDRLSVSAILGCLLILAGMIFAELPDTKIFVRQKKNSVGL</sequence>
<dbReference type="PANTHER" id="PTHR42920">
    <property type="entry name" value="OS03G0707200 PROTEIN-RELATED"/>
    <property type="match status" value="1"/>
</dbReference>
<dbReference type="InterPro" id="IPR037185">
    <property type="entry name" value="EmrE-like"/>
</dbReference>
<organism evidence="9 10">
    <name type="scientific">Bacillus yapensis</name>
    <dbReference type="NCBI Taxonomy" id="2492960"/>
    <lineage>
        <taxon>Bacteria</taxon>
        <taxon>Bacillati</taxon>
        <taxon>Bacillota</taxon>
        <taxon>Bacilli</taxon>
        <taxon>Bacillales</taxon>
        <taxon>Bacillaceae</taxon>
        <taxon>Bacillus</taxon>
    </lineage>
</organism>
<dbReference type="OrthoDB" id="9804865at2"/>
<keyword evidence="5 7" id="KW-1133">Transmembrane helix</keyword>
<dbReference type="EMBL" id="RXNT01000010">
    <property type="protein sequence ID" value="RTR30515.1"/>
    <property type="molecule type" value="Genomic_DNA"/>
</dbReference>
<keyword evidence="10" id="KW-1185">Reference proteome</keyword>
<dbReference type="GO" id="GO:0005886">
    <property type="term" value="C:plasma membrane"/>
    <property type="evidence" value="ECO:0007669"/>
    <property type="project" value="UniProtKB-SubCell"/>
</dbReference>
<proteinExistence type="inferred from homology"/>
<dbReference type="InterPro" id="IPR000620">
    <property type="entry name" value="EamA_dom"/>
</dbReference>
<dbReference type="Proteomes" id="UP000271374">
    <property type="component" value="Unassembled WGS sequence"/>
</dbReference>